<evidence type="ECO:0000313" key="10">
    <source>
        <dbReference type="EMBL" id="QTL99379.1"/>
    </source>
</evidence>
<dbReference type="CDD" id="cd03216">
    <property type="entry name" value="ABC_Carb_Monos_I"/>
    <property type="match status" value="1"/>
</dbReference>
<keyword evidence="5" id="KW-0547">Nucleotide-binding</keyword>
<gene>
    <name evidence="10" type="ORF">GM661_16160</name>
</gene>
<dbReference type="Proteomes" id="UP000665020">
    <property type="component" value="Chromosome"/>
</dbReference>
<evidence type="ECO:0000256" key="6">
    <source>
        <dbReference type="ARBA" id="ARBA00022840"/>
    </source>
</evidence>
<dbReference type="PANTHER" id="PTHR43790">
    <property type="entry name" value="CARBOHYDRATE TRANSPORT ATP-BINDING PROTEIN MG119-RELATED"/>
    <property type="match status" value="1"/>
</dbReference>
<dbReference type="AlphaFoldDB" id="A0A8A7KIH1"/>
<evidence type="ECO:0000256" key="2">
    <source>
        <dbReference type="ARBA" id="ARBA00022475"/>
    </source>
</evidence>
<proteinExistence type="predicted"/>
<dbReference type="KEGG" id="ifn:GM661_16160"/>
<evidence type="ECO:0000256" key="4">
    <source>
        <dbReference type="ARBA" id="ARBA00022737"/>
    </source>
</evidence>
<dbReference type="InterPro" id="IPR050107">
    <property type="entry name" value="ABC_carbohydrate_import_ATPase"/>
</dbReference>
<accession>A0A8A7KIH1</accession>
<dbReference type="GO" id="GO:0016887">
    <property type="term" value="F:ATP hydrolysis activity"/>
    <property type="evidence" value="ECO:0007669"/>
    <property type="project" value="InterPro"/>
</dbReference>
<dbReference type="InterPro" id="IPR003593">
    <property type="entry name" value="AAA+_ATPase"/>
</dbReference>
<name>A0A8A7KIH1_9FIRM</name>
<dbReference type="InterPro" id="IPR027417">
    <property type="entry name" value="P-loop_NTPase"/>
</dbReference>
<evidence type="ECO:0000256" key="1">
    <source>
        <dbReference type="ARBA" id="ARBA00022448"/>
    </source>
</evidence>
<evidence type="ECO:0000256" key="3">
    <source>
        <dbReference type="ARBA" id="ARBA00022597"/>
    </source>
</evidence>
<sequence length="445" mass="49650">MSKSNYFQIKNISKSFGPTHANKNISLSFDKGEIRGLVGENGSGKSTISSIIAGILNSDEGQMNKNGREYHPESPVDANSKGVSIVVQELGLVQNLTVAENIFLGKTEKFSYKGIINRKELYRSAEKELKKWKIDNIPVNIIARDLSVEEKKLVELTRALLGDPDIIIFDEITAALSQDKREFFYELVQKLKKDKKIVIFISHDLQENIDLADKITIMKDGEVVDTVESSSLNEDSLKRLMVGRDIKNMYHRSDSIEKNKNKEQKVVMEVKNLSYNNKFEDVNFSLYQGEILGLAGLNGSGTHILGKALFGLIQADDGMIYLPYSQDNITDIFSAINNDISYVPKDRDDEGLMLAASIKENICLPSIDILKGVVGFISPVKKKKFAQNILDNFQIKANNIEQNVGELSGGNKQKVSIGSWMVKDNKIMILDCPTRGVDVGVKAYI</sequence>
<organism evidence="10 11">
    <name type="scientific">Iocasia fonsfrigidae</name>
    <dbReference type="NCBI Taxonomy" id="2682810"/>
    <lineage>
        <taxon>Bacteria</taxon>
        <taxon>Bacillati</taxon>
        <taxon>Bacillota</taxon>
        <taxon>Clostridia</taxon>
        <taxon>Halanaerobiales</taxon>
        <taxon>Halanaerobiaceae</taxon>
        <taxon>Iocasia</taxon>
    </lineage>
</organism>
<evidence type="ECO:0000313" key="11">
    <source>
        <dbReference type="Proteomes" id="UP000665020"/>
    </source>
</evidence>
<keyword evidence="2" id="KW-1003">Cell membrane</keyword>
<keyword evidence="8" id="KW-0472">Membrane</keyword>
<evidence type="ECO:0000256" key="5">
    <source>
        <dbReference type="ARBA" id="ARBA00022741"/>
    </source>
</evidence>
<dbReference type="Gene3D" id="3.40.50.300">
    <property type="entry name" value="P-loop containing nucleotide triphosphate hydrolases"/>
    <property type="match status" value="2"/>
</dbReference>
<evidence type="ECO:0000256" key="7">
    <source>
        <dbReference type="ARBA" id="ARBA00022967"/>
    </source>
</evidence>
<dbReference type="PROSITE" id="PS50893">
    <property type="entry name" value="ABC_TRANSPORTER_2"/>
    <property type="match status" value="1"/>
</dbReference>
<dbReference type="Pfam" id="PF00005">
    <property type="entry name" value="ABC_tran"/>
    <property type="match status" value="2"/>
</dbReference>
<dbReference type="InterPro" id="IPR003439">
    <property type="entry name" value="ABC_transporter-like_ATP-bd"/>
</dbReference>
<keyword evidence="3" id="KW-0762">Sugar transport</keyword>
<evidence type="ECO:0000256" key="8">
    <source>
        <dbReference type="ARBA" id="ARBA00023136"/>
    </source>
</evidence>
<keyword evidence="7" id="KW-1278">Translocase</keyword>
<feature type="domain" description="ABC transporter" evidence="9">
    <location>
        <begin position="7"/>
        <end position="245"/>
    </location>
</feature>
<dbReference type="PANTHER" id="PTHR43790:SF1">
    <property type="entry name" value="XYLOSE IMPORT ATP-BINDING PROTEIN XYLG"/>
    <property type="match status" value="1"/>
</dbReference>
<keyword evidence="4" id="KW-0677">Repeat</keyword>
<evidence type="ECO:0000259" key="9">
    <source>
        <dbReference type="PROSITE" id="PS50893"/>
    </source>
</evidence>
<dbReference type="GO" id="GO:0005524">
    <property type="term" value="F:ATP binding"/>
    <property type="evidence" value="ECO:0007669"/>
    <property type="project" value="UniProtKB-KW"/>
</dbReference>
<dbReference type="EMBL" id="CP046640">
    <property type="protein sequence ID" value="QTL99379.1"/>
    <property type="molecule type" value="Genomic_DNA"/>
</dbReference>
<keyword evidence="11" id="KW-1185">Reference proteome</keyword>
<protein>
    <submittedName>
        <fullName evidence="10">ATP-binding cassette domain-containing protein</fullName>
    </submittedName>
</protein>
<dbReference type="RefSeq" id="WP_230867730.1">
    <property type="nucleotide sequence ID" value="NZ_CP046640.1"/>
</dbReference>
<keyword evidence="1" id="KW-0813">Transport</keyword>
<keyword evidence="6 10" id="KW-0067">ATP-binding</keyword>
<dbReference type="SUPFAM" id="SSF52540">
    <property type="entry name" value="P-loop containing nucleoside triphosphate hydrolases"/>
    <property type="match status" value="2"/>
</dbReference>
<dbReference type="SMART" id="SM00382">
    <property type="entry name" value="AAA"/>
    <property type="match status" value="1"/>
</dbReference>
<reference evidence="10" key="1">
    <citation type="submission" date="2019-12" db="EMBL/GenBank/DDBJ databases">
        <authorList>
            <person name="zhang j."/>
            <person name="sun C.M."/>
        </authorList>
    </citation>
    <scope>NUCLEOTIDE SEQUENCE</scope>
    <source>
        <strain evidence="10">NS-1</strain>
    </source>
</reference>